<comment type="similarity">
    <text evidence="4 19">In the C-terminal section; belongs to the NnrD/CARKD family.</text>
</comment>
<evidence type="ECO:0000256" key="2">
    <source>
        <dbReference type="ARBA" id="ARBA00000909"/>
    </source>
</evidence>
<evidence type="ECO:0000259" key="21">
    <source>
        <dbReference type="PROSITE" id="PS51385"/>
    </source>
</evidence>
<feature type="binding site" evidence="18">
    <location>
        <position position="127"/>
    </location>
    <ligand>
        <name>K(+)</name>
        <dbReference type="ChEBI" id="CHEBI:29103"/>
    </ligand>
</feature>
<evidence type="ECO:0000256" key="19">
    <source>
        <dbReference type="PIRNR" id="PIRNR017184"/>
    </source>
</evidence>
<comment type="function">
    <text evidence="14 19">Bifunctional enzyme that catalyzes the epimerization of the S- and R-forms of NAD(P)HX and the dehydration of the S-form of NAD(P)HX at the expense of ADP, which is converted to AMP. This allows the repair of both epimers of NAD(P)HX, a damaged form of NAD(P)H that is a result of enzymatic or heat-dependent hydration.</text>
</comment>
<comment type="similarity">
    <text evidence="3 19">In the N-terminal section; belongs to the NnrE/AIBP family.</text>
</comment>
<dbReference type="GO" id="GO:0052855">
    <property type="term" value="F:ADP-dependent NAD(P)H-hydrate dehydratase activity"/>
    <property type="evidence" value="ECO:0007669"/>
    <property type="project" value="UniProtKB-UniRule"/>
</dbReference>
<comment type="caution">
    <text evidence="18">Lacks conserved residue(s) required for the propagation of feature annotation.</text>
</comment>
<dbReference type="HAMAP" id="MF_01965">
    <property type="entry name" value="NADHX_dehydratase"/>
    <property type="match status" value="1"/>
</dbReference>
<comment type="caution">
    <text evidence="22">The sequence shown here is derived from an EMBL/GenBank/DDBJ whole genome shotgun (WGS) entry which is preliminary data.</text>
</comment>
<dbReference type="Pfam" id="PF03853">
    <property type="entry name" value="YjeF_N"/>
    <property type="match status" value="1"/>
</dbReference>
<evidence type="ECO:0000256" key="15">
    <source>
        <dbReference type="ARBA" id="ARBA00048238"/>
    </source>
</evidence>
<evidence type="ECO:0000256" key="10">
    <source>
        <dbReference type="ARBA" id="ARBA00023027"/>
    </source>
</evidence>
<feature type="binding site" evidence="18">
    <location>
        <position position="174"/>
    </location>
    <ligand>
        <name>(6S)-NADPHX</name>
        <dbReference type="ChEBI" id="CHEBI:64076"/>
    </ligand>
</feature>
<evidence type="ECO:0000259" key="20">
    <source>
        <dbReference type="PROSITE" id="PS51383"/>
    </source>
</evidence>
<dbReference type="SUPFAM" id="SSF53613">
    <property type="entry name" value="Ribokinase-like"/>
    <property type="match status" value="1"/>
</dbReference>
<dbReference type="GO" id="GO:0052856">
    <property type="term" value="F:NAD(P)HX epimerase activity"/>
    <property type="evidence" value="ECO:0007669"/>
    <property type="project" value="UniProtKB-UniRule"/>
</dbReference>
<evidence type="ECO:0000256" key="16">
    <source>
        <dbReference type="ARBA" id="ARBA00049209"/>
    </source>
</evidence>
<dbReference type="InterPro" id="IPR029056">
    <property type="entry name" value="Ribokinase-like"/>
</dbReference>
<evidence type="ECO:0000256" key="12">
    <source>
        <dbReference type="ARBA" id="ARBA00023239"/>
    </source>
</evidence>
<comment type="function">
    <text evidence="18">Catalyzes the epimerization of the S- and R-forms of NAD(P)HX, a damaged form of NAD(P)H that is a result of enzymatic or heat-dependent hydration. This is a prerequisite for the S-specific NAD(P)H-hydrate dehydratase to allow the repair of both epimers of NAD(P)HX.</text>
</comment>
<feature type="binding site" evidence="18">
    <location>
        <position position="63"/>
    </location>
    <ligand>
        <name>K(+)</name>
        <dbReference type="ChEBI" id="CHEBI:29103"/>
    </ligand>
</feature>
<evidence type="ECO:0000313" key="22">
    <source>
        <dbReference type="EMBL" id="NVM96480.1"/>
    </source>
</evidence>
<dbReference type="InterPro" id="IPR004443">
    <property type="entry name" value="YjeF_N_dom"/>
</dbReference>
<keyword evidence="13" id="KW-0511">Multifunctional enzyme</keyword>
<dbReference type="EC" id="5.1.99.6" evidence="19"/>
<accession>A0A7Y7IJW0</accession>
<gene>
    <name evidence="17" type="primary">nnrD</name>
    <name evidence="18" type="synonym">nnrE</name>
    <name evidence="22" type="ORF">G6034_16510</name>
</gene>
<dbReference type="CDD" id="cd01171">
    <property type="entry name" value="YXKO-related"/>
    <property type="match status" value="1"/>
</dbReference>
<feature type="binding site" evidence="17">
    <location>
        <position position="273"/>
    </location>
    <ligand>
        <name>(6S)-NADPHX</name>
        <dbReference type="ChEBI" id="CHEBI:64076"/>
    </ligand>
</feature>
<keyword evidence="12 17" id="KW-0456">Lyase</keyword>
<evidence type="ECO:0000256" key="11">
    <source>
        <dbReference type="ARBA" id="ARBA00023235"/>
    </source>
</evidence>
<evidence type="ECO:0000256" key="3">
    <source>
        <dbReference type="ARBA" id="ARBA00006001"/>
    </source>
</evidence>
<evidence type="ECO:0000256" key="9">
    <source>
        <dbReference type="ARBA" id="ARBA00022958"/>
    </source>
</evidence>
<proteinExistence type="inferred from homology"/>
<feature type="binding site" evidence="17">
    <location>
        <position position="328"/>
    </location>
    <ligand>
        <name>(6S)-NADPHX</name>
        <dbReference type="ChEBI" id="CHEBI:64076"/>
    </ligand>
</feature>
<feature type="binding site" evidence="18">
    <location>
        <begin position="62"/>
        <end position="66"/>
    </location>
    <ligand>
        <name>(6S)-NADPHX</name>
        <dbReference type="ChEBI" id="CHEBI:64076"/>
    </ligand>
</feature>
<reference evidence="22 23" key="1">
    <citation type="submission" date="2020-02" db="EMBL/GenBank/DDBJ databases">
        <title>Genome sequence of strain AETb3-4.</title>
        <authorList>
            <person name="Gao J."/>
            <person name="Zhang X."/>
        </authorList>
    </citation>
    <scope>NUCLEOTIDE SEQUENCE [LARGE SCALE GENOMIC DNA]</scope>
    <source>
        <strain evidence="22 23">AETb3-4</strain>
    </source>
</reference>
<comment type="function">
    <text evidence="17">Catalyzes the dehydration of the S-form of NAD(P)HX at the expense of ADP, which is converted to AMP. Together with NAD(P)HX epimerase, which catalyzes the epimerization of the S- and R-forms, the enzyme allows the repair of both epimers of NAD(P)HX, a damaged form of NAD(P)H that is a result of enzymatic or heat-dependent hydration.</text>
</comment>
<feature type="binding site" evidence="17">
    <location>
        <position position="375"/>
    </location>
    <ligand>
        <name>(6S)-NADPHX</name>
        <dbReference type="ChEBI" id="CHEBI:64076"/>
    </ligand>
</feature>
<dbReference type="GO" id="GO:0046496">
    <property type="term" value="P:nicotinamide nucleotide metabolic process"/>
    <property type="evidence" value="ECO:0007669"/>
    <property type="project" value="UniProtKB-UniRule"/>
</dbReference>
<dbReference type="InterPro" id="IPR030677">
    <property type="entry name" value="Nnr"/>
</dbReference>
<evidence type="ECO:0000256" key="4">
    <source>
        <dbReference type="ARBA" id="ARBA00009524"/>
    </source>
</evidence>
<evidence type="ECO:0000256" key="1">
    <source>
        <dbReference type="ARBA" id="ARBA00000013"/>
    </source>
</evidence>
<evidence type="ECO:0000256" key="8">
    <source>
        <dbReference type="ARBA" id="ARBA00022857"/>
    </source>
</evidence>
<keyword evidence="8 17" id="KW-0521">NADP</keyword>
<keyword evidence="6 17" id="KW-0547">Nucleotide-binding</keyword>
<feature type="binding site" evidence="18">
    <location>
        <position position="177"/>
    </location>
    <ligand>
        <name>K(+)</name>
        <dbReference type="ChEBI" id="CHEBI:29103"/>
    </ligand>
</feature>
<feature type="binding site" evidence="17">
    <location>
        <position position="446"/>
    </location>
    <ligand>
        <name>AMP</name>
        <dbReference type="ChEBI" id="CHEBI:456215"/>
    </ligand>
</feature>
<dbReference type="InterPro" id="IPR000631">
    <property type="entry name" value="CARKD"/>
</dbReference>
<evidence type="ECO:0000256" key="17">
    <source>
        <dbReference type="HAMAP-Rule" id="MF_01965"/>
    </source>
</evidence>
<evidence type="ECO:0000256" key="6">
    <source>
        <dbReference type="ARBA" id="ARBA00022741"/>
    </source>
</evidence>
<dbReference type="AlphaFoldDB" id="A0A7Y7IJW0"/>
<dbReference type="Proteomes" id="UP000543556">
    <property type="component" value="Unassembled WGS sequence"/>
</dbReference>
<comment type="catalytic activity">
    <reaction evidence="16 17 19">
        <text>(6S)-NADPHX + ADP = AMP + phosphate + NADPH + H(+)</text>
        <dbReference type="Rhea" id="RHEA:32235"/>
        <dbReference type="ChEBI" id="CHEBI:15378"/>
        <dbReference type="ChEBI" id="CHEBI:43474"/>
        <dbReference type="ChEBI" id="CHEBI:57783"/>
        <dbReference type="ChEBI" id="CHEBI:64076"/>
        <dbReference type="ChEBI" id="CHEBI:456215"/>
        <dbReference type="ChEBI" id="CHEBI:456216"/>
        <dbReference type="EC" id="4.2.1.136"/>
    </reaction>
</comment>
<sequence>MLRAYTAAAVRAAEQPLLDAGRGPELMQRAAYGLAMGVVAVLRRRGRGVYGSQVALLIGSGNNGGDALFAGAWLAARGARTTALLTSARTHSGALAAFTKAGGRAQLAPADSDAFCVAAGFSDVIVDGLLGTGGRGGLREPAAGVVARLCKIMSGATEGRGAGAGSRPAVVACDLPSGVDASTGEVRGPVLAAALTVTFGAAKTGLLAAPGAQLCGEVAVVGLGIADGLGEPDVLRLEAADLAAMLPRPEAADHKYTRGVAGIVAGSARYPGAALLAVAAASACGPGMVRYLGPPAVAAALHVRSPEAVCSGDAPEAVRVQAWLAGPGINGDAEQQGRARQALASGLPTAVDAGALDLVSTAGDREQSRLVLTPHAGELAALLTRLGTETGRAEVEAAPLAAAREAAALTGATVLLKGPTTFVVSPGGATYAQGDGTPSLATAGSGDTLGGILVALLAMARGRPPEAGTDPRDTLAATAAMAAVLHGRLGQDGAGAPLNAGMLAGRIPAAWKELSGAS</sequence>
<dbReference type="EMBL" id="JAAMFM010000032">
    <property type="protein sequence ID" value="NVM96480.1"/>
    <property type="molecule type" value="Genomic_DNA"/>
</dbReference>
<keyword evidence="10 17" id="KW-0520">NAD</keyword>
<comment type="cofactor">
    <cofactor evidence="17">
        <name>Mg(2+)</name>
        <dbReference type="ChEBI" id="CHEBI:18420"/>
    </cofactor>
</comment>
<comment type="cofactor">
    <cofactor evidence="18 19">
        <name>K(+)</name>
        <dbReference type="ChEBI" id="CHEBI:29103"/>
    </cofactor>
    <text evidence="18 19">Binds 1 potassium ion per subunit.</text>
</comment>
<dbReference type="Gene3D" id="3.40.1190.20">
    <property type="match status" value="1"/>
</dbReference>
<feature type="binding site" evidence="17">
    <location>
        <position position="447"/>
    </location>
    <ligand>
        <name>(6S)-NADPHX</name>
        <dbReference type="ChEBI" id="CHEBI:64076"/>
    </ligand>
</feature>
<dbReference type="PROSITE" id="PS51385">
    <property type="entry name" value="YJEF_N"/>
    <property type="match status" value="1"/>
</dbReference>
<dbReference type="PANTHER" id="PTHR12592">
    <property type="entry name" value="ATP-DEPENDENT (S)-NAD(P)H-HYDRATE DEHYDRATASE FAMILY MEMBER"/>
    <property type="match status" value="1"/>
</dbReference>
<dbReference type="HAMAP" id="MF_01966">
    <property type="entry name" value="NADHX_epimerase"/>
    <property type="match status" value="1"/>
</dbReference>
<dbReference type="PANTHER" id="PTHR12592:SF0">
    <property type="entry name" value="ATP-DEPENDENT (S)-NAD(P)H-HYDRATE DEHYDRATASE"/>
    <property type="match status" value="1"/>
</dbReference>
<keyword evidence="23" id="KW-1185">Reference proteome</keyword>
<dbReference type="RefSeq" id="WP_176636199.1">
    <property type="nucleotide sequence ID" value="NZ_JAAMFM010000032.1"/>
</dbReference>
<evidence type="ECO:0000256" key="5">
    <source>
        <dbReference type="ARBA" id="ARBA00022723"/>
    </source>
</evidence>
<feature type="domain" description="YjeF N-terminal" evidence="21">
    <location>
        <begin position="10"/>
        <end position="231"/>
    </location>
</feature>
<comment type="similarity">
    <text evidence="17">Belongs to the NnrD/CARKD family.</text>
</comment>
<keyword evidence="5 18" id="KW-0479">Metal-binding</keyword>
<protein>
    <recommendedName>
        <fullName evidence="19">Bifunctional NAD(P)H-hydrate repair enzyme</fullName>
    </recommendedName>
    <alternativeName>
        <fullName evidence="19">Nicotinamide nucleotide repair protein</fullName>
    </alternativeName>
    <domain>
        <recommendedName>
            <fullName evidence="19">ADP-dependent (S)-NAD(P)H-hydrate dehydratase</fullName>
            <ecNumber evidence="19">4.2.1.136</ecNumber>
        </recommendedName>
        <alternativeName>
            <fullName evidence="19">ADP-dependent NAD(P)HX dehydratase</fullName>
        </alternativeName>
    </domain>
    <domain>
        <recommendedName>
            <fullName evidence="19">NAD(P)H-hydrate epimerase</fullName>
            <ecNumber evidence="19">5.1.99.6</ecNumber>
        </recommendedName>
    </domain>
</protein>
<comment type="catalytic activity">
    <reaction evidence="1 18 19">
        <text>(6R)-NADHX = (6S)-NADHX</text>
        <dbReference type="Rhea" id="RHEA:32215"/>
        <dbReference type="ChEBI" id="CHEBI:64074"/>
        <dbReference type="ChEBI" id="CHEBI:64075"/>
        <dbReference type="EC" id="5.1.99.6"/>
    </reaction>
</comment>
<dbReference type="InterPro" id="IPR036652">
    <property type="entry name" value="YjeF_N_dom_sf"/>
</dbReference>
<comment type="subunit">
    <text evidence="17">Homotetramer.</text>
</comment>
<feature type="binding site" evidence="17">
    <location>
        <begin position="417"/>
        <end position="421"/>
    </location>
    <ligand>
        <name>AMP</name>
        <dbReference type="ChEBI" id="CHEBI:456215"/>
    </ligand>
</feature>
<comment type="catalytic activity">
    <reaction evidence="2 18 19">
        <text>(6R)-NADPHX = (6S)-NADPHX</text>
        <dbReference type="Rhea" id="RHEA:32227"/>
        <dbReference type="ChEBI" id="CHEBI:64076"/>
        <dbReference type="ChEBI" id="CHEBI:64077"/>
        <dbReference type="EC" id="5.1.99.6"/>
    </reaction>
</comment>
<dbReference type="EC" id="4.2.1.136" evidence="19"/>
<evidence type="ECO:0000313" key="23">
    <source>
        <dbReference type="Proteomes" id="UP000543556"/>
    </source>
</evidence>
<dbReference type="PROSITE" id="PS51383">
    <property type="entry name" value="YJEF_C_3"/>
    <property type="match status" value="1"/>
</dbReference>
<feature type="domain" description="YjeF C-terminal" evidence="20">
    <location>
        <begin position="238"/>
        <end position="514"/>
    </location>
</feature>
<evidence type="ECO:0000256" key="13">
    <source>
        <dbReference type="ARBA" id="ARBA00023268"/>
    </source>
</evidence>
<dbReference type="SUPFAM" id="SSF64153">
    <property type="entry name" value="YjeF N-terminal domain-like"/>
    <property type="match status" value="1"/>
</dbReference>
<dbReference type="PIRSF" id="PIRSF017184">
    <property type="entry name" value="Nnr"/>
    <property type="match status" value="1"/>
</dbReference>
<dbReference type="GO" id="GO:0110051">
    <property type="term" value="P:metabolite repair"/>
    <property type="evidence" value="ECO:0007669"/>
    <property type="project" value="TreeGrafter"/>
</dbReference>
<keyword evidence="7 17" id="KW-0067">ATP-binding</keyword>
<evidence type="ECO:0000256" key="7">
    <source>
        <dbReference type="ARBA" id="ARBA00022840"/>
    </source>
</evidence>
<evidence type="ECO:0000256" key="14">
    <source>
        <dbReference type="ARBA" id="ARBA00025153"/>
    </source>
</evidence>
<comment type="catalytic activity">
    <reaction evidence="15 17 19">
        <text>(6S)-NADHX + ADP = AMP + phosphate + NADH + H(+)</text>
        <dbReference type="Rhea" id="RHEA:32223"/>
        <dbReference type="ChEBI" id="CHEBI:15378"/>
        <dbReference type="ChEBI" id="CHEBI:43474"/>
        <dbReference type="ChEBI" id="CHEBI:57945"/>
        <dbReference type="ChEBI" id="CHEBI:64074"/>
        <dbReference type="ChEBI" id="CHEBI:456215"/>
        <dbReference type="ChEBI" id="CHEBI:456216"/>
        <dbReference type="EC" id="4.2.1.136"/>
    </reaction>
</comment>
<comment type="similarity">
    <text evidence="18">Belongs to the NnrE/AIBP family.</text>
</comment>
<keyword evidence="11 18" id="KW-0413">Isomerase</keyword>
<feature type="binding site" evidence="18">
    <location>
        <begin position="131"/>
        <end position="137"/>
    </location>
    <ligand>
        <name>(6S)-NADPHX</name>
        <dbReference type="ChEBI" id="CHEBI:64076"/>
    </ligand>
</feature>
<evidence type="ECO:0000256" key="18">
    <source>
        <dbReference type="HAMAP-Rule" id="MF_01966"/>
    </source>
</evidence>
<dbReference type="GO" id="GO:0005524">
    <property type="term" value="F:ATP binding"/>
    <property type="evidence" value="ECO:0007669"/>
    <property type="project" value="UniProtKB-UniRule"/>
</dbReference>
<name>A0A7Y7IJW0_9MICC</name>
<dbReference type="Pfam" id="PF01256">
    <property type="entry name" value="Carb_kinase"/>
    <property type="match status" value="1"/>
</dbReference>
<organism evidence="22 23">
    <name type="scientific">Arthrobacter wenxiniae</name>
    <dbReference type="NCBI Taxonomy" id="2713570"/>
    <lineage>
        <taxon>Bacteria</taxon>
        <taxon>Bacillati</taxon>
        <taxon>Actinomycetota</taxon>
        <taxon>Actinomycetes</taxon>
        <taxon>Micrococcales</taxon>
        <taxon>Micrococcaceae</taxon>
        <taxon>Arthrobacter</taxon>
    </lineage>
</organism>
<keyword evidence="9 18" id="KW-0630">Potassium</keyword>
<dbReference type="Gene3D" id="3.40.50.10260">
    <property type="entry name" value="YjeF N-terminal domain"/>
    <property type="match status" value="1"/>
</dbReference>
<dbReference type="GO" id="GO:0046872">
    <property type="term" value="F:metal ion binding"/>
    <property type="evidence" value="ECO:0007669"/>
    <property type="project" value="UniProtKB-UniRule"/>
</dbReference>